<feature type="transmembrane region" description="Helical" evidence="1">
    <location>
        <begin position="184"/>
        <end position="206"/>
    </location>
</feature>
<protein>
    <recommendedName>
        <fullName evidence="4">Transmembrane protein</fullName>
    </recommendedName>
</protein>
<feature type="transmembrane region" description="Helical" evidence="1">
    <location>
        <begin position="76"/>
        <end position="97"/>
    </location>
</feature>
<name>A0AB34JDZ7_PRYPA</name>
<dbReference type="EMBL" id="JBGBPQ010000009">
    <property type="protein sequence ID" value="KAL1519372.1"/>
    <property type="molecule type" value="Genomic_DNA"/>
</dbReference>
<evidence type="ECO:0000256" key="1">
    <source>
        <dbReference type="SAM" id="Phobius"/>
    </source>
</evidence>
<dbReference type="Proteomes" id="UP001515480">
    <property type="component" value="Unassembled WGS sequence"/>
</dbReference>
<keyword evidence="1" id="KW-0812">Transmembrane</keyword>
<evidence type="ECO:0000313" key="3">
    <source>
        <dbReference type="Proteomes" id="UP001515480"/>
    </source>
</evidence>
<sequence>MAASVLQCAAATVCSAGRCEETLAPWQTCSLVLATVLPILLSLLLPRLDSLSAHEDSLLRCAVCTLPLKCGSSAHLAILFSMAMAILPTFFMLALSSAPCSTAVGACATISCAAGSVYFEGYVFMFSTLLLASTLLVREFSSLPAATSSHRRLRASLVAGSLGMQLTGIFPMHFTRGAPGSDNWYFEALALHALGLLCAAFALVNLPFWSFVHARHMLQLDVGRVLGVRLVHVVALAAYVLLFFFYRSLPDSSDFCSYHKTPVSCAGWANLSEADCATLENIAPTFPAVFRIPTGHPVPTTYSCGWHDGSSLTEEQRLLLPHELGSAPGSGCRKQRCTLYENALSIALEFGCLYLIATYGFAFAVSDVRWIMHHTHERVAVMSSAMERVVPSEECHDGFAGHRDESEGGVGTVKLMAAPHATPCLQTERLTVRSLEH</sequence>
<feature type="transmembrane region" description="Helical" evidence="1">
    <location>
        <begin position="153"/>
        <end position="172"/>
    </location>
</feature>
<keyword evidence="1" id="KW-1133">Transmembrane helix</keyword>
<keyword evidence="1" id="KW-0472">Membrane</keyword>
<feature type="transmembrane region" description="Helical" evidence="1">
    <location>
        <begin position="103"/>
        <end position="132"/>
    </location>
</feature>
<dbReference type="AlphaFoldDB" id="A0AB34JDZ7"/>
<feature type="transmembrane region" description="Helical" evidence="1">
    <location>
        <begin position="226"/>
        <end position="246"/>
    </location>
</feature>
<proteinExistence type="predicted"/>
<keyword evidence="3" id="KW-1185">Reference proteome</keyword>
<comment type="caution">
    <text evidence="2">The sequence shown here is derived from an EMBL/GenBank/DDBJ whole genome shotgun (WGS) entry which is preliminary data.</text>
</comment>
<evidence type="ECO:0000313" key="2">
    <source>
        <dbReference type="EMBL" id="KAL1519372.1"/>
    </source>
</evidence>
<organism evidence="2 3">
    <name type="scientific">Prymnesium parvum</name>
    <name type="common">Toxic golden alga</name>
    <dbReference type="NCBI Taxonomy" id="97485"/>
    <lineage>
        <taxon>Eukaryota</taxon>
        <taxon>Haptista</taxon>
        <taxon>Haptophyta</taxon>
        <taxon>Prymnesiophyceae</taxon>
        <taxon>Prymnesiales</taxon>
        <taxon>Prymnesiaceae</taxon>
        <taxon>Prymnesium</taxon>
    </lineage>
</organism>
<accession>A0AB34JDZ7</accession>
<gene>
    <name evidence="2" type="ORF">AB1Y20_022898</name>
</gene>
<evidence type="ECO:0008006" key="4">
    <source>
        <dbReference type="Google" id="ProtNLM"/>
    </source>
</evidence>
<reference evidence="2 3" key="1">
    <citation type="journal article" date="2024" name="Science">
        <title>Giant polyketide synthase enzymes in the biosynthesis of giant marine polyether toxins.</title>
        <authorList>
            <person name="Fallon T.R."/>
            <person name="Shende V.V."/>
            <person name="Wierzbicki I.H."/>
            <person name="Pendleton A.L."/>
            <person name="Watervoot N.F."/>
            <person name="Auber R.P."/>
            <person name="Gonzalez D.J."/>
            <person name="Wisecaver J.H."/>
            <person name="Moore B.S."/>
        </authorList>
    </citation>
    <scope>NUCLEOTIDE SEQUENCE [LARGE SCALE GENOMIC DNA]</scope>
    <source>
        <strain evidence="2 3">12B1</strain>
    </source>
</reference>